<keyword evidence="1" id="KW-0175">Coiled coil</keyword>
<gene>
    <name evidence="3" type="ORF">BA724_01855</name>
</gene>
<feature type="coiled-coil region" evidence="1">
    <location>
        <begin position="291"/>
        <end position="332"/>
    </location>
</feature>
<dbReference type="EMBL" id="MAMP01000012">
    <property type="protein sequence ID" value="OES45582.1"/>
    <property type="molecule type" value="Genomic_DNA"/>
</dbReference>
<dbReference type="RefSeq" id="WP_069937580.1">
    <property type="nucleotide sequence ID" value="NZ_MAMP01000012.1"/>
</dbReference>
<evidence type="ECO:0000256" key="2">
    <source>
        <dbReference type="SAM" id="MobiDB-lite"/>
    </source>
</evidence>
<comment type="caution">
    <text evidence="3">The sequence shown here is derived from an EMBL/GenBank/DDBJ whole genome shotgun (WGS) entry which is preliminary data.</text>
</comment>
<protein>
    <submittedName>
        <fullName evidence="3">Uncharacterized protein</fullName>
    </submittedName>
</protein>
<dbReference type="STRING" id="1714016.BA724_01855"/>
<keyword evidence="4" id="KW-1185">Reference proteome</keyword>
<feature type="region of interest" description="Disordered" evidence="2">
    <location>
        <begin position="472"/>
        <end position="500"/>
    </location>
</feature>
<reference evidence="3 4" key="1">
    <citation type="submission" date="2016-06" db="EMBL/GenBank/DDBJ databases">
        <title>Domibacillus iocasae genome sequencing.</title>
        <authorList>
            <person name="Verma A."/>
            <person name="Pal Y."/>
            <person name="Ojha A.K."/>
            <person name="Krishnamurthi S."/>
        </authorList>
    </citation>
    <scope>NUCLEOTIDE SEQUENCE [LARGE SCALE GENOMIC DNA]</scope>
    <source>
        <strain evidence="3 4">DSM 29979</strain>
    </source>
</reference>
<accession>A0A1E7DR63</accession>
<evidence type="ECO:0000256" key="1">
    <source>
        <dbReference type="SAM" id="Coils"/>
    </source>
</evidence>
<evidence type="ECO:0000313" key="3">
    <source>
        <dbReference type="EMBL" id="OES45582.1"/>
    </source>
</evidence>
<name>A0A1E7DR63_9BACI</name>
<dbReference type="Proteomes" id="UP000095658">
    <property type="component" value="Unassembled WGS sequence"/>
</dbReference>
<dbReference type="AlphaFoldDB" id="A0A1E7DR63"/>
<evidence type="ECO:0000313" key="4">
    <source>
        <dbReference type="Proteomes" id="UP000095658"/>
    </source>
</evidence>
<dbReference type="OrthoDB" id="2956967at2"/>
<organism evidence="3 4">
    <name type="scientific">Domibacillus iocasae</name>
    <dbReference type="NCBI Taxonomy" id="1714016"/>
    <lineage>
        <taxon>Bacteria</taxon>
        <taxon>Bacillati</taxon>
        <taxon>Bacillota</taxon>
        <taxon>Bacilli</taxon>
        <taxon>Bacillales</taxon>
        <taxon>Bacillaceae</taxon>
        <taxon>Domibacillus</taxon>
    </lineage>
</organism>
<proteinExistence type="predicted"/>
<sequence>MTEIKSVGVAVSSLTGERLRIIHAILYSIQAKELLTLKAKSRFSKEETVPYFKAIADEMKKRSSIPDSVLQLDVFIALSKLMKLPAARLSEKEKVMAYAAEMSNKWFEKKVKKDPSAEEQFEASLLSNKLEFMLHYEYVQLLERFLKNEKVNEEKEPLQENIRRYWGQLPDYKKVQIFEHLKISHDASFDEIIAETGTASLLFEIGTRSGFDMYRRIFPSIHKDVPPGLPKELWILHPDALFTTDAAIKTLLSGSWSLPAAMLLLYIPDENAQPIDESVLASEWTTRESAYLLLLRQINELKIEQQKEEKNIAQLKKERALAESAEERARAIYHNLRERLIVLLKTDDARPYLGDVSITNTRLREKLSRVTAKIEANKSKTGVLKVTGAWLSNAYWQTEKNTLEKKLQTSYEKMADEVMEKYPYYEADLIGELTAARTTANGWQFESSRLRKKEEEALKSLSEMKSEELKLREKAAESASKTPGLKQLDAEKVLAESPIA</sequence>